<evidence type="ECO:0000256" key="1">
    <source>
        <dbReference type="ARBA" id="ARBA00004141"/>
    </source>
</evidence>
<evidence type="ECO:0000259" key="13">
    <source>
        <dbReference type="PROSITE" id="PS50011"/>
    </source>
</evidence>
<dbReference type="InterPro" id="IPR024041">
    <property type="entry name" value="NH4_transpt_AmtB-like_dom"/>
</dbReference>
<dbReference type="SUPFAM" id="SSF56112">
    <property type="entry name" value="Protein kinase-like (PK-like)"/>
    <property type="match status" value="1"/>
</dbReference>
<dbReference type="GO" id="GO:0004672">
    <property type="term" value="F:protein kinase activity"/>
    <property type="evidence" value="ECO:0007669"/>
    <property type="project" value="InterPro"/>
</dbReference>
<evidence type="ECO:0000256" key="8">
    <source>
        <dbReference type="ARBA" id="ARBA00022989"/>
    </source>
</evidence>
<protein>
    <recommendedName>
        <fullName evidence="17">Ammonium transporter</fullName>
    </recommendedName>
</protein>
<feature type="domain" description="Protein kinase" evidence="13">
    <location>
        <begin position="426"/>
        <end position="780"/>
    </location>
</feature>
<feature type="transmembrane region" description="Helical" evidence="12">
    <location>
        <begin position="96"/>
        <end position="119"/>
    </location>
</feature>
<keyword evidence="6 11" id="KW-0863">Zinc-finger</keyword>
<dbReference type="Gene3D" id="1.10.510.10">
    <property type="entry name" value="Transferase(Phosphotransferase) domain 1"/>
    <property type="match status" value="1"/>
</dbReference>
<evidence type="ECO:0000256" key="9">
    <source>
        <dbReference type="ARBA" id="ARBA00023136"/>
    </source>
</evidence>
<evidence type="ECO:0000256" key="10">
    <source>
        <dbReference type="ARBA" id="ARBA00023177"/>
    </source>
</evidence>
<dbReference type="PANTHER" id="PTHR43029:SF10">
    <property type="entry name" value="AMMONIUM TRANSPORTER MEP2"/>
    <property type="match status" value="1"/>
</dbReference>
<dbReference type="SMART" id="SM00220">
    <property type="entry name" value="S_TKc"/>
    <property type="match status" value="1"/>
</dbReference>
<feature type="transmembrane region" description="Helical" evidence="12">
    <location>
        <begin position="278"/>
        <end position="296"/>
    </location>
</feature>
<feature type="transmembrane region" description="Helical" evidence="12">
    <location>
        <begin position="210"/>
        <end position="232"/>
    </location>
</feature>
<dbReference type="SUPFAM" id="SSF111352">
    <property type="entry name" value="Ammonium transporter"/>
    <property type="match status" value="1"/>
</dbReference>
<dbReference type="Pfam" id="PF00069">
    <property type="entry name" value="Pkinase"/>
    <property type="match status" value="1"/>
</dbReference>
<evidence type="ECO:0000256" key="2">
    <source>
        <dbReference type="ARBA" id="ARBA00005887"/>
    </source>
</evidence>
<dbReference type="PRINTS" id="PR00342">
    <property type="entry name" value="RHESUSRHD"/>
</dbReference>
<keyword evidence="7" id="KW-0862">Zinc</keyword>
<organism evidence="15 16">
    <name type="scientific">Symbiodinium pilosum</name>
    <name type="common">Dinoflagellate</name>
    <dbReference type="NCBI Taxonomy" id="2952"/>
    <lineage>
        <taxon>Eukaryota</taxon>
        <taxon>Sar</taxon>
        <taxon>Alveolata</taxon>
        <taxon>Dinophyceae</taxon>
        <taxon>Suessiales</taxon>
        <taxon>Symbiodiniaceae</taxon>
        <taxon>Symbiodinium</taxon>
    </lineage>
</organism>
<accession>A0A812SN49</accession>
<dbReference type="InterPro" id="IPR000719">
    <property type="entry name" value="Prot_kinase_dom"/>
</dbReference>
<dbReference type="GO" id="GO:0008519">
    <property type="term" value="F:ammonium channel activity"/>
    <property type="evidence" value="ECO:0007669"/>
    <property type="project" value="InterPro"/>
</dbReference>
<keyword evidence="16" id="KW-1185">Reference proteome</keyword>
<keyword evidence="10" id="KW-0924">Ammonia transport</keyword>
<feature type="transmembrane region" description="Helical" evidence="12">
    <location>
        <begin position="340"/>
        <end position="360"/>
    </location>
</feature>
<evidence type="ECO:0000313" key="16">
    <source>
        <dbReference type="Proteomes" id="UP000649617"/>
    </source>
</evidence>
<dbReference type="AlphaFoldDB" id="A0A812SN49"/>
<name>A0A812SN49_SYMPI</name>
<dbReference type="PROSITE" id="PS50011">
    <property type="entry name" value="PROTEIN_KINASE_DOM"/>
    <property type="match status" value="1"/>
</dbReference>
<evidence type="ECO:0000256" key="7">
    <source>
        <dbReference type="ARBA" id="ARBA00022833"/>
    </source>
</evidence>
<dbReference type="PANTHER" id="PTHR43029">
    <property type="entry name" value="AMMONIUM TRANSPORTER MEP2"/>
    <property type="match status" value="1"/>
</dbReference>
<feature type="transmembrane region" description="Helical" evidence="12">
    <location>
        <begin position="183"/>
        <end position="203"/>
    </location>
</feature>
<dbReference type="GO" id="GO:0005886">
    <property type="term" value="C:plasma membrane"/>
    <property type="evidence" value="ECO:0007669"/>
    <property type="project" value="InterPro"/>
</dbReference>
<dbReference type="OrthoDB" id="443582at2759"/>
<dbReference type="PROSITE" id="PS00518">
    <property type="entry name" value="ZF_RING_1"/>
    <property type="match status" value="1"/>
</dbReference>
<evidence type="ECO:0000256" key="11">
    <source>
        <dbReference type="PROSITE-ProRule" id="PRU00175"/>
    </source>
</evidence>
<evidence type="ECO:0000259" key="14">
    <source>
        <dbReference type="PROSITE" id="PS50089"/>
    </source>
</evidence>
<evidence type="ECO:0000313" key="15">
    <source>
        <dbReference type="EMBL" id="CAE7487279.1"/>
    </source>
</evidence>
<proteinExistence type="inferred from homology"/>
<dbReference type="InterPro" id="IPR001841">
    <property type="entry name" value="Znf_RING"/>
</dbReference>
<feature type="transmembrane region" description="Helical" evidence="12">
    <location>
        <begin position="395"/>
        <end position="413"/>
    </location>
</feature>
<keyword evidence="4 12" id="KW-0812">Transmembrane</keyword>
<gene>
    <name evidence="15" type="ORF">SPIL2461_LOCUS12520</name>
</gene>
<feature type="transmembrane region" description="Helical" evidence="12">
    <location>
        <begin position="244"/>
        <end position="266"/>
    </location>
</feature>
<feature type="transmembrane region" description="Helical" evidence="12">
    <location>
        <begin position="689"/>
        <end position="707"/>
    </location>
</feature>
<evidence type="ECO:0008006" key="17">
    <source>
        <dbReference type="Google" id="ProtNLM"/>
    </source>
</evidence>
<evidence type="ECO:0000256" key="12">
    <source>
        <dbReference type="SAM" id="Phobius"/>
    </source>
</evidence>
<feature type="domain" description="RING-type" evidence="14">
    <location>
        <begin position="853"/>
        <end position="891"/>
    </location>
</feature>
<dbReference type="GO" id="GO:0005524">
    <property type="term" value="F:ATP binding"/>
    <property type="evidence" value="ECO:0007669"/>
    <property type="project" value="InterPro"/>
</dbReference>
<dbReference type="SUPFAM" id="SSF57850">
    <property type="entry name" value="RING/U-box"/>
    <property type="match status" value="1"/>
</dbReference>
<keyword evidence="5" id="KW-0479">Metal-binding</keyword>
<feature type="transmembrane region" description="Helical" evidence="12">
    <location>
        <begin position="131"/>
        <end position="152"/>
    </location>
</feature>
<dbReference type="Pfam" id="PF00909">
    <property type="entry name" value="Ammonium_transp"/>
    <property type="match status" value="1"/>
</dbReference>
<dbReference type="InterPro" id="IPR011009">
    <property type="entry name" value="Kinase-like_dom_sf"/>
</dbReference>
<dbReference type="Proteomes" id="UP000649617">
    <property type="component" value="Unassembled WGS sequence"/>
</dbReference>
<comment type="caution">
    <text evidence="15">The sequence shown here is derived from an EMBL/GenBank/DDBJ whole genome shotgun (WGS) entry which is preliminary data.</text>
</comment>
<reference evidence="15" key="1">
    <citation type="submission" date="2021-02" db="EMBL/GenBank/DDBJ databases">
        <authorList>
            <person name="Dougan E. K."/>
            <person name="Rhodes N."/>
            <person name="Thang M."/>
            <person name="Chan C."/>
        </authorList>
    </citation>
    <scope>NUCLEOTIDE SEQUENCE</scope>
</reference>
<feature type="transmembrane region" description="Helical" evidence="12">
    <location>
        <begin position="308"/>
        <end position="328"/>
    </location>
</feature>
<evidence type="ECO:0000256" key="5">
    <source>
        <dbReference type="ARBA" id="ARBA00022723"/>
    </source>
</evidence>
<dbReference type="PROSITE" id="PS50089">
    <property type="entry name" value="ZF_RING_2"/>
    <property type="match status" value="1"/>
</dbReference>
<dbReference type="InterPro" id="IPR001905">
    <property type="entry name" value="Ammonium_transpt"/>
</dbReference>
<keyword evidence="9 12" id="KW-0472">Membrane</keyword>
<dbReference type="InterPro" id="IPR029020">
    <property type="entry name" value="Ammonium/urea_transptr"/>
</dbReference>
<comment type="subcellular location">
    <subcellularLocation>
        <location evidence="1">Membrane</location>
        <topology evidence="1">Multi-pass membrane protein</topology>
    </subcellularLocation>
</comment>
<feature type="transmembrane region" description="Helical" evidence="12">
    <location>
        <begin position="366"/>
        <end position="383"/>
    </location>
</feature>
<evidence type="ECO:0000256" key="6">
    <source>
        <dbReference type="ARBA" id="ARBA00022771"/>
    </source>
</evidence>
<feature type="transmembrane region" description="Helical" evidence="12">
    <location>
        <begin position="433"/>
        <end position="453"/>
    </location>
</feature>
<dbReference type="Gene3D" id="1.10.3430.10">
    <property type="entry name" value="Ammonium transporter AmtB like domains"/>
    <property type="match status" value="1"/>
</dbReference>
<comment type="similarity">
    <text evidence="2">Belongs to the ammonia transporter channel (TC 1.A.11.2) family.</text>
</comment>
<evidence type="ECO:0000256" key="3">
    <source>
        <dbReference type="ARBA" id="ARBA00022448"/>
    </source>
</evidence>
<dbReference type="NCBIfam" id="TIGR00836">
    <property type="entry name" value="amt"/>
    <property type="match status" value="1"/>
</dbReference>
<sequence>MLQQAMDAVVGRRLEEIVEVSASSKPLGSGPAPRSCEDPEVNVQLDWTGSLHSSMMITLLHRASTVRRPETELRAFGTVWRGRYLAMEGLNNGDTAWMAMSCALVLFMTPGLAFFYGGLVRDSNIVNTMMMSIISMGLTTLTWLIFGFTWSFDEWGAGKGFTYVGFRNLDTVWPDTTMPGMTFAVFQMTFAIIAAAIISGAVVERIRFSAYAIFIVVWVLAVYVPLCHWIWGGGWIAEMGAKDFAGGTVVHISSGTSAIALASLLGERKHRAESFPSNLPFVILGGGILWLGWTGFNGGSAFAANGDCALAIATTYVAAAAAMVMWITVERILDGAPTSIGAMSGAVAGLVNITPCAGFVEPLGALGVGAIGALCCVFAARGLKKLNLVDDSLDCFSLHGVGGFAGAILGGFFDLEDGIIYGGDGLLLAKNLAGAAFGVVYSAAVTAVIFFIMRVAMRMRVSEEQELEGVDLHCHSEVAYGKNENSGKPNGFGEHSQRFKPEAQAPTLLTSSPSASAEKPTEAVAVKSLDKAKMKQMKVPDTLVTSEVEFMRECKDQPWFVQLYDFLDTSHKFYLLLELCDGGNMEDAARSLDGGLSEVRCAAFIKQLLSGIAFLHSRMICHRDIKPQNAMLRGQVRDPNSRLRLGDFGIAVRLSSGQLLTEKLGTPAFMAPEMHMLPKSSGYDGKVDLWAAGTFMVFLLSLEYPFVDASGRLLKNDLLRGDLPLWEGNAFQSLFRNVQEAAGLRRKRPSPIARDLVRRLLRPKRSVRLEAEDALKHPWFRAPQREAAPDEQEDDSYDPLLQWSDFEDGFAAISREFQKAAQEMVQAVEKIQIGIDVEPQIHLDLKDDRMRNCVVCYHSSGHFGFFCNQCYHSVCIGCLVKLPKPECPHCRKPASDVAAAQHLAKVAENFDAQAALQVAMQVGAEVADNLDKVGSGAVLDLSLPRHATEDERKRSGVCCLCKEPASATNHVCPACHASICYPCARTELSERRCPACGDVEKNAEPLRHYLAAAEAWDAAMGLANRAGEALNEVEAFATRAFSSDNSPLVLRGDEQVALRRAVTSQAQLQLSHCCFQCGAPSSSFDLACTKCSAALCSACVGRLLRPCEFCLAITTVV</sequence>
<keyword evidence="3" id="KW-0813">Transport</keyword>
<dbReference type="InterPro" id="IPR002229">
    <property type="entry name" value="RhesusRHD"/>
</dbReference>
<keyword evidence="8 12" id="KW-1133">Transmembrane helix</keyword>
<evidence type="ECO:0000256" key="4">
    <source>
        <dbReference type="ARBA" id="ARBA00022692"/>
    </source>
</evidence>
<dbReference type="GO" id="GO:0008270">
    <property type="term" value="F:zinc ion binding"/>
    <property type="evidence" value="ECO:0007669"/>
    <property type="project" value="UniProtKB-KW"/>
</dbReference>
<dbReference type="InterPro" id="IPR017907">
    <property type="entry name" value="Znf_RING_CS"/>
</dbReference>
<dbReference type="EMBL" id="CAJNIZ010025803">
    <property type="protein sequence ID" value="CAE7487279.1"/>
    <property type="molecule type" value="Genomic_DNA"/>
</dbReference>